<reference evidence="1" key="1">
    <citation type="submission" date="2023-03" db="EMBL/GenBank/DDBJ databases">
        <title>Chromosome-level genomes of two armyworms, Mythimna separata and Mythimna loreyi, provide insights into the biosynthesis and reception of sex pheromones.</title>
        <authorList>
            <person name="Zhao H."/>
        </authorList>
    </citation>
    <scope>NUCLEOTIDE SEQUENCE</scope>
    <source>
        <strain evidence="1">BeijingLab</strain>
    </source>
</reference>
<dbReference type="Proteomes" id="UP001231649">
    <property type="component" value="Chromosome 21"/>
</dbReference>
<dbReference type="EMBL" id="CM056797">
    <property type="protein sequence ID" value="KAJ8712823.1"/>
    <property type="molecule type" value="Genomic_DNA"/>
</dbReference>
<comment type="caution">
    <text evidence="1">The sequence shown here is derived from an EMBL/GenBank/DDBJ whole genome shotgun (WGS) entry which is preliminary data.</text>
</comment>
<proteinExistence type="predicted"/>
<evidence type="ECO:0000313" key="2">
    <source>
        <dbReference type="Proteomes" id="UP001231649"/>
    </source>
</evidence>
<gene>
    <name evidence="1" type="ORF">PYW08_008127</name>
</gene>
<sequence length="470" mass="53932">MVNFRSHKIVLFLIAIQTPNIASLVWDNVHCSKDPNQEMPEGTVADIGRFPWLGIVQHTFYIGGKIQHAVTGAVLIHPAFAIASADDMARINVDQIRNKTLLILWGDNKKKHAMEVKDYILHPEYQDKITSASIALVDLIAWGEAQMNDWKAPVPPICMPIKGSGTYDNPMYAAKMSDTYGKMDKEIMKMKFVENPACEEFYYKNHLTYGKMNPTNPLCAVSEFSKTPCVWDAGTALITRQSWGFWKLLGFAIRGPGCGAPTRFLNIHDYVPWINDVISVMPYEESEITYKLGIRRVGPYKLVIYKPNEIIPKRRGQCIRGQRGSIMFKDSAEVLVNKNFVQGFYFLVVSMMAEFKCAIVDLDVHRQSNAAIWVEHNCHRDAMGSHHGFDRPSRERMACFLYFKTAAFIEVRFYFSFKANLDISVFGTEEKHRLVPNPFKSTQMTTNWWPTPNRLKFSHFTPGALWWWYL</sequence>
<keyword evidence="2" id="KW-1185">Reference proteome</keyword>
<evidence type="ECO:0000313" key="1">
    <source>
        <dbReference type="EMBL" id="KAJ8712823.1"/>
    </source>
</evidence>
<organism evidence="1 2">
    <name type="scientific">Mythimna loreyi</name>
    <dbReference type="NCBI Taxonomy" id="667449"/>
    <lineage>
        <taxon>Eukaryota</taxon>
        <taxon>Metazoa</taxon>
        <taxon>Ecdysozoa</taxon>
        <taxon>Arthropoda</taxon>
        <taxon>Hexapoda</taxon>
        <taxon>Insecta</taxon>
        <taxon>Pterygota</taxon>
        <taxon>Neoptera</taxon>
        <taxon>Endopterygota</taxon>
        <taxon>Lepidoptera</taxon>
        <taxon>Glossata</taxon>
        <taxon>Ditrysia</taxon>
        <taxon>Noctuoidea</taxon>
        <taxon>Noctuidae</taxon>
        <taxon>Noctuinae</taxon>
        <taxon>Hadenini</taxon>
        <taxon>Mythimna</taxon>
    </lineage>
</organism>
<protein>
    <submittedName>
        <fullName evidence="1">Uncharacterized protein</fullName>
    </submittedName>
</protein>
<accession>A0ACC2QBI4</accession>
<name>A0ACC2QBI4_9NEOP</name>